<dbReference type="PANTHER" id="PTHR11911">
    <property type="entry name" value="INOSINE-5-MONOPHOSPHATE DEHYDROGENASE RELATED"/>
    <property type="match status" value="1"/>
</dbReference>
<gene>
    <name evidence="3" type="ORF">A2Y68_03830</name>
</gene>
<dbReference type="CDD" id="cd00381">
    <property type="entry name" value="IMPDH"/>
    <property type="match status" value="1"/>
</dbReference>
<dbReference type="InterPro" id="IPR013785">
    <property type="entry name" value="Aldolase_TIM"/>
</dbReference>
<dbReference type="Gene3D" id="3.20.20.70">
    <property type="entry name" value="Aldolase class I"/>
    <property type="match status" value="1"/>
</dbReference>
<dbReference type="Proteomes" id="UP000176778">
    <property type="component" value="Unassembled WGS sequence"/>
</dbReference>
<name>A0A1F7X3S0_9BACT</name>
<accession>A0A1F7X3S0</accession>
<dbReference type="EMBL" id="MGFR01000003">
    <property type="protein sequence ID" value="OGM09722.1"/>
    <property type="molecule type" value="Genomic_DNA"/>
</dbReference>
<comment type="caution">
    <text evidence="3">The sequence shown here is derived from an EMBL/GenBank/DDBJ whole genome shotgun (WGS) entry which is preliminary data.</text>
</comment>
<organism evidence="3 4">
    <name type="scientific">Candidatus Woesebacteria bacterium RBG_13_46_13</name>
    <dbReference type="NCBI Taxonomy" id="1802479"/>
    <lineage>
        <taxon>Bacteria</taxon>
        <taxon>Candidatus Woeseibacteriota</taxon>
    </lineage>
</organism>
<dbReference type="InterPro" id="IPR005990">
    <property type="entry name" value="IMP_DH"/>
</dbReference>
<dbReference type="FunFam" id="3.20.20.70:FF:000424">
    <property type="entry name" value="Inosine-5'-monophosphate dehydrogenase 2"/>
    <property type="match status" value="1"/>
</dbReference>
<evidence type="ECO:0000313" key="3">
    <source>
        <dbReference type="EMBL" id="OGM09722.1"/>
    </source>
</evidence>
<proteinExistence type="inferred from homology"/>
<sequence>MDQKFPLGLSFDDVLLIPRYSEIASREDVDLTTRITPKLTLKLPLLSANMTDVTGIKMAVTLGKLGALGVLPRFMSAEDEADMVAAVKKEGLTVAAAVGLRNGMFDRAEQLVKAGAEVLFLDVAHGHMRKATEATKKLRQKFGKSVDIVSGNIATYDGADALFRAGADCVKVGVGPGTICITRIETGFGVPQMSAILEAARAARRHRKTIIADGGTKNSGDVVKALAAGASAVMAGSQFAGTDEAPGEKITLKGKDFKRYYASTSFKEKKNHIKKNGENLSQDYAKHIEGIESMVPYKGPVKEILEKMSANIRSGLSYCGAKELLDLWRKAKFVRITSQGLKESGPHDVVVNENGWRNK</sequence>
<dbReference type="SMART" id="SM01240">
    <property type="entry name" value="IMPDH"/>
    <property type="match status" value="1"/>
</dbReference>
<dbReference type="SUPFAM" id="SSF51412">
    <property type="entry name" value="Inosine monophosphate dehydrogenase (IMPDH)"/>
    <property type="match status" value="1"/>
</dbReference>
<evidence type="ECO:0000256" key="1">
    <source>
        <dbReference type="ARBA" id="ARBA00005502"/>
    </source>
</evidence>
<dbReference type="InterPro" id="IPR001093">
    <property type="entry name" value="IMP_DH_GMPRt"/>
</dbReference>
<dbReference type="STRING" id="1802479.A2Y68_03830"/>
<evidence type="ECO:0000259" key="2">
    <source>
        <dbReference type="Pfam" id="PF00478"/>
    </source>
</evidence>
<evidence type="ECO:0000313" key="4">
    <source>
        <dbReference type="Proteomes" id="UP000176778"/>
    </source>
</evidence>
<feature type="domain" description="IMP dehydrogenase/GMP reductase" evidence="2">
    <location>
        <begin position="8"/>
        <end position="347"/>
    </location>
</feature>
<dbReference type="GO" id="GO:0003938">
    <property type="term" value="F:IMP dehydrogenase activity"/>
    <property type="evidence" value="ECO:0007669"/>
    <property type="project" value="InterPro"/>
</dbReference>
<reference evidence="3 4" key="1">
    <citation type="journal article" date="2016" name="Nat. Commun.">
        <title>Thousands of microbial genomes shed light on interconnected biogeochemical processes in an aquifer system.</title>
        <authorList>
            <person name="Anantharaman K."/>
            <person name="Brown C.T."/>
            <person name="Hug L.A."/>
            <person name="Sharon I."/>
            <person name="Castelle C.J."/>
            <person name="Probst A.J."/>
            <person name="Thomas B.C."/>
            <person name="Singh A."/>
            <person name="Wilkins M.J."/>
            <person name="Karaoz U."/>
            <person name="Brodie E.L."/>
            <person name="Williams K.H."/>
            <person name="Hubbard S.S."/>
            <person name="Banfield J.F."/>
        </authorList>
    </citation>
    <scope>NUCLEOTIDE SEQUENCE [LARGE SCALE GENOMIC DNA]</scope>
</reference>
<protein>
    <recommendedName>
        <fullName evidence="2">IMP dehydrogenase/GMP reductase domain-containing protein</fullName>
    </recommendedName>
</protein>
<dbReference type="PANTHER" id="PTHR11911:SF111">
    <property type="entry name" value="INOSINE-5'-MONOPHOSPHATE DEHYDROGENASE"/>
    <property type="match status" value="1"/>
</dbReference>
<comment type="similarity">
    <text evidence="1">Belongs to the IMPDH/GMPR family.</text>
</comment>
<dbReference type="GO" id="GO:0006183">
    <property type="term" value="P:GTP biosynthetic process"/>
    <property type="evidence" value="ECO:0007669"/>
    <property type="project" value="TreeGrafter"/>
</dbReference>
<dbReference type="Pfam" id="PF00478">
    <property type="entry name" value="IMPDH"/>
    <property type="match status" value="1"/>
</dbReference>
<dbReference type="AlphaFoldDB" id="A0A1F7X3S0"/>